<protein>
    <recommendedName>
        <fullName evidence="3">Phosphoribosylpyrophosphate synthetase</fullName>
    </recommendedName>
</protein>
<proteinExistence type="predicted"/>
<organism evidence="1 2">
    <name type="scientific">Hymenobacter psychrophilus</name>
    <dbReference type="NCBI Taxonomy" id="651662"/>
    <lineage>
        <taxon>Bacteria</taxon>
        <taxon>Pseudomonadati</taxon>
        <taxon>Bacteroidota</taxon>
        <taxon>Cytophagia</taxon>
        <taxon>Cytophagales</taxon>
        <taxon>Hymenobacteraceae</taxon>
        <taxon>Hymenobacter</taxon>
    </lineage>
</organism>
<dbReference type="Proteomes" id="UP000199249">
    <property type="component" value="Unassembled WGS sequence"/>
</dbReference>
<dbReference type="AlphaFoldDB" id="A0A1H3FHE0"/>
<evidence type="ECO:0000313" key="2">
    <source>
        <dbReference type="Proteomes" id="UP000199249"/>
    </source>
</evidence>
<gene>
    <name evidence="1" type="ORF">SAMN04488069_10468</name>
</gene>
<name>A0A1H3FHE0_9BACT</name>
<dbReference type="STRING" id="651662.SAMN04488069_10468"/>
<dbReference type="EMBL" id="FNOV01000004">
    <property type="protein sequence ID" value="SDX90167.1"/>
    <property type="molecule type" value="Genomic_DNA"/>
</dbReference>
<sequence>MKTYDTLSGAIRDLQQHGYDQDFNLADDHLHCPGLDLKLHPANFQVREFYRFEGDTDPADESILYAIESDAGVRGLLVSAYGAYSSPANDALMQKLTMPIA</sequence>
<evidence type="ECO:0000313" key="1">
    <source>
        <dbReference type="EMBL" id="SDX90167.1"/>
    </source>
</evidence>
<accession>A0A1H3FHE0</accession>
<dbReference type="RefSeq" id="WP_092738769.1">
    <property type="nucleotide sequence ID" value="NZ_FNOV01000004.1"/>
</dbReference>
<reference evidence="2" key="1">
    <citation type="submission" date="2016-10" db="EMBL/GenBank/DDBJ databases">
        <authorList>
            <person name="Varghese N."/>
            <person name="Submissions S."/>
        </authorList>
    </citation>
    <scope>NUCLEOTIDE SEQUENCE [LARGE SCALE GENOMIC DNA]</scope>
    <source>
        <strain evidence="2">CGMCC 1.8975</strain>
    </source>
</reference>
<keyword evidence="2" id="KW-1185">Reference proteome</keyword>
<evidence type="ECO:0008006" key="3">
    <source>
        <dbReference type="Google" id="ProtNLM"/>
    </source>
</evidence>
<dbReference type="OrthoDB" id="8418771at2"/>